<dbReference type="EMBL" id="CM000147">
    <property type="protein sequence ID" value="EEE50899.1"/>
    <property type="molecule type" value="Genomic_DNA"/>
</dbReference>
<evidence type="ECO:0000313" key="3">
    <source>
        <dbReference type="EMBL" id="EEE50899.1"/>
    </source>
</evidence>
<dbReference type="HOGENOM" id="CLU_185592_0_0_1"/>
<dbReference type="EMBL" id="AP014966">
    <property type="protein sequence ID" value="BAT10674.1"/>
    <property type="molecule type" value="Genomic_DNA"/>
</dbReference>
<evidence type="ECO:0000313" key="4">
    <source>
        <dbReference type="Proteomes" id="UP000059680"/>
    </source>
</evidence>
<sequence>MLLRRGAASSSSSMAFPAPSFYPSSNSASLKCTVVAALDGGAQRRFQHSLEVGDLAAASEPLAQGFGSGGCCWRSQRFEVAAAPPTVFWRSSTW</sequence>
<reference evidence="2" key="4">
    <citation type="journal article" date="2013" name="Plant Cell Physiol.">
        <title>Rice Annotation Project Database (RAP-DB): an integrative and interactive database for rice genomics.</title>
        <authorList>
            <person name="Sakai H."/>
            <person name="Lee S.S."/>
            <person name="Tanaka T."/>
            <person name="Numa H."/>
            <person name="Kim J."/>
            <person name="Kawahara Y."/>
            <person name="Wakimoto H."/>
            <person name="Yang C.C."/>
            <person name="Iwamoto M."/>
            <person name="Abe T."/>
            <person name="Yamada Y."/>
            <person name="Muto A."/>
            <person name="Inokuchi H."/>
            <person name="Ikemura T."/>
            <person name="Matsumoto T."/>
            <person name="Sasaki T."/>
            <person name="Itoh T."/>
        </authorList>
    </citation>
    <scope>NUCLEOTIDE SEQUENCE</scope>
</reference>
<dbReference type="KEGG" id="dosa:Os10g0391500"/>
<accession>A0A0N7KRQ5</accession>
<reference evidence="3" key="2">
    <citation type="journal article" date="2005" name="PLoS Biol.">
        <title>The genomes of Oryza sativa: a history of duplications.</title>
        <authorList>
            <person name="Yu J."/>
            <person name="Wang J."/>
            <person name="Lin W."/>
            <person name="Li S."/>
            <person name="Li H."/>
            <person name="Zhou J."/>
            <person name="Ni P."/>
            <person name="Dong W."/>
            <person name="Hu S."/>
            <person name="Zeng C."/>
            <person name="Zhang J."/>
            <person name="Zhang Y."/>
            <person name="Li R."/>
            <person name="Xu Z."/>
            <person name="Li S."/>
            <person name="Li X."/>
            <person name="Zheng H."/>
            <person name="Cong L."/>
            <person name="Lin L."/>
            <person name="Yin J."/>
            <person name="Geng J."/>
            <person name="Li G."/>
            <person name="Shi J."/>
            <person name="Liu J."/>
            <person name="Lv H."/>
            <person name="Li J."/>
            <person name="Wang J."/>
            <person name="Deng Y."/>
            <person name="Ran L."/>
            <person name="Shi X."/>
            <person name="Wang X."/>
            <person name="Wu Q."/>
            <person name="Li C."/>
            <person name="Ren X."/>
            <person name="Wang J."/>
            <person name="Wang X."/>
            <person name="Li D."/>
            <person name="Liu D."/>
            <person name="Zhang X."/>
            <person name="Ji Z."/>
            <person name="Zhao W."/>
            <person name="Sun Y."/>
            <person name="Zhang Z."/>
            <person name="Bao J."/>
            <person name="Han Y."/>
            <person name="Dong L."/>
            <person name="Ji J."/>
            <person name="Chen P."/>
            <person name="Wu S."/>
            <person name="Liu J."/>
            <person name="Xiao Y."/>
            <person name="Bu D."/>
            <person name="Tan J."/>
            <person name="Yang L."/>
            <person name="Ye C."/>
            <person name="Zhang J."/>
            <person name="Xu J."/>
            <person name="Zhou Y."/>
            <person name="Yu Y."/>
            <person name="Zhang B."/>
            <person name="Zhuang S."/>
            <person name="Wei H."/>
            <person name="Liu B."/>
            <person name="Lei M."/>
            <person name="Yu H."/>
            <person name="Li Y."/>
            <person name="Xu H."/>
            <person name="Wei S."/>
            <person name="He X."/>
            <person name="Fang L."/>
            <person name="Zhang Z."/>
            <person name="Zhang Y."/>
            <person name="Huang X."/>
            <person name="Su Z."/>
            <person name="Tong W."/>
            <person name="Li J."/>
            <person name="Tong Z."/>
            <person name="Li S."/>
            <person name="Ye J."/>
            <person name="Wang L."/>
            <person name="Fang L."/>
            <person name="Lei T."/>
            <person name="Chen C."/>
            <person name="Chen H."/>
            <person name="Xu Z."/>
            <person name="Li H."/>
            <person name="Huang H."/>
            <person name="Zhang F."/>
            <person name="Xu H."/>
            <person name="Li N."/>
            <person name="Zhao C."/>
            <person name="Li S."/>
            <person name="Dong L."/>
            <person name="Huang Y."/>
            <person name="Li L."/>
            <person name="Xi Y."/>
            <person name="Qi Q."/>
            <person name="Li W."/>
            <person name="Zhang B."/>
            <person name="Hu W."/>
            <person name="Zhang Y."/>
            <person name="Tian X."/>
            <person name="Jiao Y."/>
            <person name="Liang X."/>
            <person name="Jin J."/>
            <person name="Gao L."/>
            <person name="Zheng W."/>
            <person name="Hao B."/>
            <person name="Liu S."/>
            <person name="Wang W."/>
            <person name="Yuan L."/>
            <person name="Cao M."/>
            <person name="McDermott J."/>
            <person name="Samudrala R."/>
            <person name="Wang J."/>
            <person name="Wong G.K."/>
            <person name="Yang H."/>
        </authorList>
    </citation>
    <scope>NUCLEOTIDE SEQUENCE [LARGE SCALE GENOMIC DNA]</scope>
</reference>
<feature type="compositionally biased region" description="Low complexity" evidence="1">
    <location>
        <begin position="7"/>
        <end position="26"/>
    </location>
</feature>
<evidence type="ECO:0000313" key="2">
    <source>
        <dbReference type="EMBL" id="BAT10674.1"/>
    </source>
</evidence>
<reference evidence="2" key="6">
    <citation type="submission" date="2015-10" db="EMBL/GenBank/DDBJ databases">
        <authorList>
            <person name="Sakai H."/>
            <person name="Kawahara Y."/>
            <person name="Matsumoto T."/>
            <person name="Buell C.R."/>
            <person name="Itoh T."/>
        </authorList>
    </citation>
    <scope>NUCLEOTIDE SEQUENCE</scope>
</reference>
<dbReference type="Gramene" id="Os10t0391500-03">
    <property type="protein sequence ID" value="Os10t0391500-03"/>
    <property type="gene ID" value="Os10g0391500"/>
</dbReference>
<proteinExistence type="predicted"/>
<accession>Q0IXY2</accession>
<keyword evidence="4" id="KW-1185">Reference proteome</keyword>
<reference evidence="3" key="3">
    <citation type="submission" date="2008-12" db="EMBL/GenBank/DDBJ databases">
        <title>Improved gene annotation of the rice (Oryza sativa) genomes.</title>
        <authorList>
            <person name="Wang J."/>
            <person name="Li R."/>
            <person name="Fan W."/>
            <person name="Huang Q."/>
            <person name="Zhang J."/>
            <person name="Zhou Y."/>
            <person name="Hu Y."/>
            <person name="Zi S."/>
            <person name="Li J."/>
            <person name="Ni P."/>
            <person name="Zheng H."/>
            <person name="Zhang Y."/>
            <person name="Zhao M."/>
            <person name="Hao Q."/>
            <person name="McDermott J."/>
            <person name="Samudrala R."/>
            <person name="Kristiansen K."/>
            <person name="Wong G.K.-S."/>
        </authorList>
    </citation>
    <scope>NUCLEOTIDE SEQUENCE</scope>
</reference>
<dbReference type="Gramene" id="Os10t0391500-02">
    <property type="protein sequence ID" value="Os10t0391500-02"/>
    <property type="gene ID" value="Os10g0391500"/>
</dbReference>
<reference evidence="4" key="1">
    <citation type="journal article" date="2005" name="Nature">
        <title>The map-based sequence of the rice genome.</title>
        <authorList>
            <consortium name="International rice genome sequencing project (IRGSP)"/>
            <person name="Matsumoto T."/>
            <person name="Wu J."/>
            <person name="Kanamori H."/>
            <person name="Katayose Y."/>
            <person name="Fujisawa M."/>
            <person name="Namiki N."/>
            <person name="Mizuno H."/>
            <person name="Yamamoto K."/>
            <person name="Antonio B.A."/>
            <person name="Baba T."/>
            <person name="Sakata K."/>
            <person name="Nagamura Y."/>
            <person name="Aoki H."/>
            <person name="Arikawa K."/>
            <person name="Arita K."/>
            <person name="Bito T."/>
            <person name="Chiden Y."/>
            <person name="Fujitsuka N."/>
            <person name="Fukunaka R."/>
            <person name="Hamada M."/>
            <person name="Harada C."/>
            <person name="Hayashi A."/>
            <person name="Hijishita S."/>
            <person name="Honda M."/>
            <person name="Hosokawa S."/>
            <person name="Ichikawa Y."/>
            <person name="Idonuma A."/>
            <person name="Iijima M."/>
            <person name="Ikeda M."/>
            <person name="Ikeno M."/>
            <person name="Ito K."/>
            <person name="Ito S."/>
            <person name="Ito T."/>
            <person name="Ito Y."/>
            <person name="Ito Y."/>
            <person name="Iwabuchi A."/>
            <person name="Kamiya K."/>
            <person name="Karasawa W."/>
            <person name="Kurita K."/>
            <person name="Katagiri S."/>
            <person name="Kikuta A."/>
            <person name="Kobayashi H."/>
            <person name="Kobayashi N."/>
            <person name="Machita K."/>
            <person name="Maehara T."/>
            <person name="Masukawa M."/>
            <person name="Mizubayashi T."/>
            <person name="Mukai Y."/>
            <person name="Nagasaki H."/>
            <person name="Nagata Y."/>
            <person name="Naito S."/>
            <person name="Nakashima M."/>
            <person name="Nakama Y."/>
            <person name="Nakamichi Y."/>
            <person name="Nakamura M."/>
            <person name="Meguro A."/>
            <person name="Negishi M."/>
            <person name="Ohta I."/>
            <person name="Ohta T."/>
            <person name="Okamoto M."/>
            <person name="Ono N."/>
            <person name="Saji S."/>
            <person name="Sakaguchi M."/>
            <person name="Sakai K."/>
            <person name="Shibata M."/>
            <person name="Shimokawa T."/>
            <person name="Song J."/>
            <person name="Takazaki Y."/>
            <person name="Terasawa K."/>
            <person name="Tsugane M."/>
            <person name="Tsuji K."/>
            <person name="Ueda S."/>
            <person name="Waki K."/>
            <person name="Yamagata H."/>
            <person name="Yamamoto M."/>
            <person name="Yamamoto S."/>
            <person name="Yamane H."/>
            <person name="Yoshiki S."/>
            <person name="Yoshihara R."/>
            <person name="Yukawa K."/>
            <person name="Zhong H."/>
            <person name="Yano M."/>
            <person name="Yuan Q."/>
            <person name="Ouyang S."/>
            <person name="Liu J."/>
            <person name="Jones K.M."/>
            <person name="Gansberger K."/>
            <person name="Moffat K."/>
            <person name="Hill J."/>
            <person name="Bera J."/>
            <person name="Fadrosh D."/>
            <person name="Jin S."/>
            <person name="Johri S."/>
            <person name="Kim M."/>
            <person name="Overton L."/>
            <person name="Reardon M."/>
            <person name="Tsitrin T."/>
            <person name="Vuong H."/>
            <person name="Weaver B."/>
            <person name="Ciecko A."/>
            <person name="Tallon L."/>
            <person name="Jackson J."/>
            <person name="Pai G."/>
            <person name="Aken S.V."/>
            <person name="Utterback T."/>
            <person name="Reidmuller S."/>
            <person name="Feldblyum T."/>
            <person name="Hsiao J."/>
            <person name="Zismann V."/>
            <person name="Iobst S."/>
            <person name="de Vazeille A.R."/>
            <person name="Buell C.R."/>
            <person name="Ying K."/>
            <person name="Li Y."/>
            <person name="Lu T."/>
            <person name="Huang Y."/>
            <person name="Zhao Q."/>
            <person name="Feng Q."/>
            <person name="Zhang L."/>
            <person name="Zhu J."/>
            <person name="Weng Q."/>
            <person name="Mu J."/>
            <person name="Lu Y."/>
            <person name="Fan D."/>
            <person name="Liu Y."/>
            <person name="Guan J."/>
            <person name="Zhang Y."/>
            <person name="Yu S."/>
            <person name="Liu X."/>
            <person name="Zhang Y."/>
            <person name="Hong G."/>
            <person name="Han B."/>
            <person name="Choisne N."/>
            <person name="Demange N."/>
            <person name="Orjeda G."/>
            <person name="Samain S."/>
            <person name="Cattolico L."/>
            <person name="Pelletier E."/>
            <person name="Couloux A."/>
            <person name="Segurens B."/>
            <person name="Wincker P."/>
            <person name="D'Hont A."/>
            <person name="Scarpelli C."/>
            <person name="Weissenbach J."/>
            <person name="Salanoubat M."/>
            <person name="Quetier F."/>
            <person name="Yu Y."/>
            <person name="Kim H.R."/>
            <person name="Rambo T."/>
            <person name="Currie J."/>
            <person name="Collura K."/>
            <person name="Luo M."/>
            <person name="Yang T."/>
            <person name="Ammiraju J.S.S."/>
            <person name="Engler F."/>
            <person name="Soderlund C."/>
            <person name="Wing R.A."/>
            <person name="Palmer L.E."/>
            <person name="de la Bastide M."/>
            <person name="Spiegel L."/>
            <person name="Nascimento L."/>
            <person name="Zutavern T."/>
            <person name="O'Shaughnessy A."/>
            <person name="Dike S."/>
            <person name="Dedhia N."/>
            <person name="Preston R."/>
            <person name="Balija V."/>
            <person name="McCombie W.R."/>
            <person name="Chow T."/>
            <person name="Chen H."/>
            <person name="Chung M."/>
            <person name="Chen C."/>
            <person name="Shaw J."/>
            <person name="Wu H."/>
            <person name="Hsiao K."/>
            <person name="Chao Y."/>
            <person name="Chu M."/>
            <person name="Cheng C."/>
            <person name="Hour A."/>
            <person name="Lee P."/>
            <person name="Lin S."/>
            <person name="Lin Y."/>
            <person name="Liou J."/>
            <person name="Liu S."/>
            <person name="Hsing Y."/>
            <person name="Raghuvanshi S."/>
            <person name="Mohanty A."/>
            <person name="Bharti A.K."/>
            <person name="Gaur A."/>
            <person name="Gupta V."/>
            <person name="Kumar D."/>
            <person name="Ravi V."/>
            <person name="Vij S."/>
            <person name="Kapur A."/>
            <person name="Khurana P."/>
            <person name="Khurana P."/>
            <person name="Khurana J.P."/>
            <person name="Tyagi A.K."/>
            <person name="Gaikwad K."/>
            <person name="Singh A."/>
            <person name="Dalal V."/>
            <person name="Srivastava S."/>
            <person name="Dixit A."/>
            <person name="Pal A.K."/>
            <person name="Ghazi I.A."/>
            <person name="Yadav M."/>
            <person name="Pandit A."/>
            <person name="Bhargava A."/>
            <person name="Sureshbabu K."/>
            <person name="Batra K."/>
            <person name="Sharma T.R."/>
            <person name="Mohapatra T."/>
            <person name="Singh N.K."/>
            <person name="Messing J."/>
            <person name="Nelson A.B."/>
            <person name="Fuks G."/>
            <person name="Kavchok S."/>
            <person name="Keizer G."/>
            <person name="Linton E."/>
            <person name="Llaca V."/>
            <person name="Song R."/>
            <person name="Tanyolac B."/>
            <person name="Young S."/>
            <person name="Ho-Il K."/>
            <person name="Hahn J.H."/>
            <person name="Sangsakoo G."/>
            <person name="Vanavichit A."/>
            <person name="de Mattos Luiz.A.T."/>
            <person name="Zimmer P.D."/>
            <person name="Malone G."/>
            <person name="Dellagostin O."/>
            <person name="de Oliveira A.C."/>
            <person name="Bevan M."/>
            <person name="Bancroft I."/>
            <person name="Minx P."/>
            <person name="Cordum H."/>
            <person name="Wilson R."/>
            <person name="Cheng Z."/>
            <person name="Jin W."/>
            <person name="Jiang J."/>
            <person name="Leong S.A."/>
            <person name="Iwama H."/>
            <person name="Gojobori T."/>
            <person name="Itoh T."/>
            <person name="Niimura Y."/>
            <person name="Fujii Y."/>
            <person name="Habara T."/>
            <person name="Sakai H."/>
            <person name="Sato Y."/>
            <person name="Wilson G."/>
            <person name="Kumar K."/>
            <person name="McCouch S."/>
            <person name="Juretic N."/>
            <person name="Hoen D."/>
            <person name="Wright S."/>
            <person name="Bruskiewich R."/>
            <person name="Bureau T."/>
            <person name="Miyao A."/>
            <person name="Hirochika H."/>
            <person name="Nishikawa T."/>
            <person name="Kadowaki K."/>
            <person name="Sugiura M."/>
            <person name="Burr B."/>
            <person name="Sasaki T."/>
        </authorList>
    </citation>
    <scope>NUCLEOTIDE SEQUENCE [LARGE SCALE GENOMIC DNA]</scope>
    <source>
        <strain evidence="4">cv. Nipponbare</strain>
    </source>
</reference>
<protein>
    <submittedName>
        <fullName evidence="2">Os10g0391500 protein</fullName>
    </submittedName>
</protein>
<feature type="region of interest" description="Disordered" evidence="1">
    <location>
        <begin position="1"/>
        <end position="26"/>
    </location>
</feature>
<dbReference type="Gramene" id="Os10t0391500-01">
    <property type="protein sequence ID" value="Os10t0391500-01"/>
    <property type="gene ID" value="Os10g0391500"/>
</dbReference>
<dbReference type="AlphaFoldDB" id="A0A0N7KRQ5"/>
<dbReference type="PaxDb" id="39947-Q0IXY2"/>
<gene>
    <name evidence="2" type="ordered locus">Os10g0391500</name>
    <name evidence="3" type="ORF">OsJ_31394</name>
    <name evidence="2" type="ORF">OSNPB_100391500</name>
</gene>
<evidence type="ECO:0000256" key="1">
    <source>
        <dbReference type="SAM" id="MobiDB-lite"/>
    </source>
</evidence>
<organism evidence="3">
    <name type="scientific">Oryza sativa subsp. japonica</name>
    <name type="common">Rice</name>
    <dbReference type="NCBI Taxonomy" id="39947"/>
    <lineage>
        <taxon>Eukaryota</taxon>
        <taxon>Viridiplantae</taxon>
        <taxon>Streptophyta</taxon>
        <taxon>Embryophyta</taxon>
        <taxon>Tracheophyta</taxon>
        <taxon>Spermatophyta</taxon>
        <taxon>Magnoliopsida</taxon>
        <taxon>Liliopsida</taxon>
        <taxon>Poales</taxon>
        <taxon>Poaceae</taxon>
        <taxon>BOP clade</taxon>
        <taxon>Oryzoideae</taxon>
        <taxon>Oryzeae</taxon>
        <taxon>Oryzinae</taxon>
        <taxon>Oryza</taxon>
        <taxon>Oryza sativa</taxon>
    </lineage>
</organism>
<dbReference type="Proteomes" id="UP000007752">
    <property type="component" value="Chromosome 10"/>
</dbReference>
<dbReference type="Proteomes" id="UP000059680">
    <property type="component" value="Chromosome 10"/>
</dbReference>
<reference evidence="2 4" key="5">
    <citation type="journal article" date="2013" name="Rice">
        <title>Improvement of the Oryza sativa Nipponbare reference genome using next generation sequence and optical map data.</title>
        <authorList>
            <person name="Kawahara Y."/>
            <person name="de la Bastide M."/>
            <person name="Hamilton J.P."/>
            <person name="Kanamori H."/>
            <person name="McCombie W.R."/>
            <person name="Ouyang S."/>
            <person name="Schwartz D.C."/>
            <person name="Tanaka T."/>
            <person name="Wu J."/>
            <person name="Zhou S."/>
            <person name="Childs K.L."/>
            <person name="Davidson R.M."/>
            <person name="Lin H."/>
            <person name="Quesada-Ocampo L."/>
            <person name="Vaillancourt B."/>
            <person name="Sakai H."/>
            <person name="Lee S.S."/>
            <person name="Kim J."/>
            <person name="Numa H."/>
            <person name="Itoh T."/>
            <person name="Buell C.R."/>
            <person name="Matsumoto T."/>
        </authorList>
    </citation>
    <scope>NUCLEOTIDE SEQUENCE [LARGE SCALE GENOMIC DNA]</scope>
    <source>
        <strain evidence="4">cv. Nipponbare</strain>
    </source>
</reference>
<name>A0A0N7KRQ5_ORYSJ</name>